<organism evidence="1">
    <name type="scientific">marine sediment metagenome</name>
    <dbReference type="NCBI Taxonomy" id="412755"/>
    <lineage>
        <taxon>unclassified sequences</taxon>
        <taxon>metagenomes</taxon>
        <taxon>ecological metagenomes</taxon>
    </lineage>
</organism>
<comment type="caution">
    <text evidence="1">The sequence shown here is derived from an EMBL/GenBank/DDBJ whole genome shotgun (WGS) entry which is preliminary data.</text>
</comment>
<proteinExistence type="predicted"/>
<dbReference type="AlphaFoldDB" id="A0A0F9NJA1"/>
<name>A0A0F9NJA1_9ZZZZ</name>
<reference evidence="1" key="1">
    <citation type="journal article" date="2015" name="Nature">
        <title>Complex archaea that bridge the gap between prokaryotes and eukaryotes.</title>
        <authorList>
            <person name="Spang A."/>
            <person name="Saw J.H."/>
            <person name="Jorgensen S.L."/>
            <person name="Zaremba-Niedzwiedzka K."/>
            <person name="Martijn J."/>
            <person name="Lind A.E."/>
            <person name="van Eijk R."/>
            <person name="Schleper C."/>
            <person name="Guy L."/>
            <person name="Ettema T.J."/>
        </authorList>
    </citation>
    <scope>NUCLEOTIDE SEQUENCE</scope>
</reference>
<accession>A0A0F9NJA1</accession>
<evidence type="ECO:0000313" key="1">
    <source>
        <dbReference type="EMBL" id="KKN17944.1"/>
    </source>
</evidence>
<gene>
    <name evidence="1" type="ORF">LCGC14_0960900</name>
</gene>
<protein>
    <submittedName>
        <fullName evidence="1">Uncharacterized protein</fullName>
    </submittedName>
</protein>
<sequence length="107" mass="12045">MTKDQIVIDAYEAGDSYKTLGRRYKRSEHGIRDMIAREAPEIMRTRSEQASLAAKLNPAIRMFAPEDLGLHHVKPCKKCEVPMVGKVRTRRRQTCGLCKAFAKGIAA</sequence>
<dbReference type="EMBL" id="LAZR01003474">
    <property type="protein sequence ID" value="KKN17944.1"/>
    <property type="molecule type" value="Genomic_DNA"/>
</dbReference>